<evidence type="ECO:0000313" key="11">
    <source>
        <dbReference type="EMBL" id="ATZ18573.1"/>
    </source>
</evidence>
<dbReference type="GO" id="GO:0004831">
    <property type="term" value="F:tyrosine-tRNA ligase activity"/>
    <property type="evidence" value="ECO:0007669"/>
    <property type="project" value="UniProtKB-UniRule"/>
</dbReference>
<evidence type="ECO:0000256" key="5">
    <source>
        <dbReference type="ARBA" id="ARBA00022917"/>
    </source>
</evidence>
<dbReference type="HAMAP" id="MF_02006">
    <property type="entry name" value="Tyr_tRNA_synth_type1"/>
    <property type="match status" value="1"/>
</dbReference>
<dbReference type="EC" id="6.1.1.1" evidence="8"/>
<feature type="binding site" evidence="8">
    <location>
        <position position="166"/>
    </location>
    <ligand>
        <name>L-tyrosine</name>
        <dbReference type="ChEBI" id="CHEBI:58315"/>
    </ligand>
</feature>
<evidence type="ECO:0000256" key="9">
    <source>
        <dbReference type="PROSITE-ProRule" id="PRU00182"/>
    </source>
</evidence>
<evidence type="ECO:0000256" key="4">
    <source>
        <dbReference type="ARBA" id="ARBA00022884"/>
    </source>
</evidence>
<name>A0A2K8P0Z8_9MOLU</name>
<dbReference type="Pfam" id="PF00579">
    <property type="entry name" value="tRNA-synt_1b"/>
    <property type="match status" value="1"/>
</dbReference>
<comment type="subcellular location">
    <subcellularLocation>
        <location evidence="8">Cytoplasm</location>
    </subcellularLocation>
</comment>
<evidence type="ECO:0000313" key="12">
    <source>
        <dbReference type="Proteomes" id="UP000232230"/>
    </source>
</evidence>
<dbReference type="InterPro" id="IPR014729">
    <property type="entry name" value="Rossmann-like_a/b/a_fold"/>
</dbReference>
<keyword evidence="12" id="KW-1185">Reference proteome</keyword>
<dbReference type="Gene3D" id="3.40.50.620">
    <property type="entry name" value="HUPs"/>
    <property type="match status" value="1"/>
</dbReference>
<dbReference type="GO" id="GO:0006437">
    <property type="term" value="P:tyrosyl-tRNA aminoacylation"/>
    <property type="evidence" value="ECO:0007669"/>
    <property type="project" value="UniProtKB-UniRule"/>
</dbReference>
<dbReference type="NCBIfam" id="TIGR00234">
    <property type="entry name" value="tyrS"/>
    <property type="match status" value="1"/>
</dbReference>
<evidence type="ECO:0000256" key="2">
    <source>
        <dbReference type="ARBA" id="ARBA00022741"/>
    </source>
</evidence>
<dbReference type="SUPFAM" id="SSF52374">
    <property type="entry name" value="Nucleotidylyl transferase"/>
    <property type="match status" value="1"/>
</dbReference>
<keyword evidence="2 8" id="KW-0547">Nucleotide-binding</keyword>
<keyword evidence="6 8" id="KW-0030">Aminoacyl-tRNA synthetase</keyword>
<dbReference type="Gene3D" id="1.10.240.10">
    <property type="entry name" value="Tyrosyl-Transfer RNA Synthetase"/>
    <property type="match status" value="1"/>
</dbReference>
<keyword evidence="1 8" id="KW-0436">Ligase</keyword>
<gene>
    <name evidence="8 11" type="primary">tyrS</name>
    <name evidence="11" type="ORF">ESOMN_v1c01880</name>
</gene>
<feature type="domain" description="Tyrosine--tRNA ligase SYY-like C-terminal" evidence="10">
    <location>
        <begin position="333"/>
        <end position="410"/>
    </location>
</feature>
<keyword evidence="5 8" id="KW-0648">Protein biosynthesis</keyword>
<dbReference type="InterPro" id="IPR002307">
    <property type="entry name" value="Tyr-tRNA-ligase"/>
</dbReference>
<comment type="subunit">
    <text evidence="8">Homodimer.</text>
</comment>
<dbReference type="PROSITE" id="PS50889">
    <property type="entry name" value="S4"/>
    <property type="match status" value="1"/>
</dbReference>
<feature type="binding site" evidence="8">
    <location>
        <position position="162"/>
    </location>
    <ligand>
        <name>L-tyrosine</name>
        <dbReference type="ChEBI" id="CHEBI:58315"/>
    </ligand>
</feature>
<keyword evidence="4 9" id="KW-0694">RNA-binding</keyword>
<dbReference type="Gene3D" id="3.10.290.10">
    <property type="entry name" value="RNA-binding S4 domain"/>
    <property type="match status" value="1"/>
</dbReference>
<dbReference type="GO" id="GO:0005829">
    <property type="term" value="C:cytosol"/>
    <property type="evidence" value="ECO:0007669"/>
    <property type="project" value="TreeGrafter"/>
</dbReference>
<dbReference type="FunFam" id="1.10.240.10:FF:000001">
    <property type="entry name" value="Tyrosine--tRNA ligase"/>
    <property type="match status" value="1"/>
</dbReference>
<organism evidence="11 12">
    <name type="scientific">Williamsoniiplasma somnilux</name>
    <dbReference type="NCBI Taxonomy" id="215578"/>
    <lineage>
        <taxon>Bacteria</taxon>
        <taxon>Bacillati</taxon>
        <taxon>Mycoplasmatota</taxon>
        <taxon>Mollicutes</taxon>
        <taxon>Entomoplasmatales</taxon>
        <taxon>Williamsoniiplasma</taxon>
    </lineage>
</organism>
<dbReference type="GO" id="GO:0003723">
    <property type="term" value="F:RNA binding"/>
    <property type="evidence" value="ECO:0007669"/>
    <property type="project" value="UniProtKB-KW"/>
</dbReference>
<protein>
    <recommendedName>
        <fullName evidence="8">Tyrosine--tRNA ligase</fullName>
        <ecNumber evidence="8">6.1.1.1</ecNumber>
    </recommendedName>
    <alternativeName>
        <fullName evidence="8">Tyrosyl-tRNA synthetase</fullName>
        <shortName evidence="8">TyrRS</shortName>
    </alternativeName>
</protein>
<dbReference type="CDD" id="cd00805">
    <property type="entry name" value="TyrRS_core"/>
    <property type="match status" value="1"/>
</dbReference>
<dbReference type="RefSeq" id="WP_024863741.1">
    <property type="nucleotide sequence ID" value="NZ_CP024965.1"/>
</dbReference>
<sequence>MNIIEELNWRGLVKQITNEEKLLNAQNENRGVYCGFDPTADSLHVGHLIPIILLERFRRVGFQPIALLGGGTGMIGDPSFKSAERVLQTNEQVDKNVLGIETQLRRLIPNVDFQNNAKWLRKLSLIDFLRDVGKNFTLGYLLAKESIATRIETGLSVTEFAYTMLQGYDFYQLYTTSNCFVQIGGSDQWGNITSGIDYIGTQIGRENSGACGLTIKLLAKKDGKKFGKSESGAVWLDSQKTSEYDFYQFWLNQDDEDCEQMLKFITFLNESEINEVIHQHNQNPSARILQKKLAEEVTKFVHGEEGYIKALKLTEAFFNGELINLNKELFEIALTSIPSLELIGQTTAIDAIVAVGAATSKREAREFINANAISFNNSIISDENELIEKTSPINKKYIVVRRGKKKYYVIKLK</sequence>
<dbReference type="SUPFAM" id="SSF55174">
    <property type="entry name" value="Alpha-L RNA-binding motif"/>
    <property type="match status" value="1"/>
</dbReference>
<comment type="similarity">
    <text evidence="8">Belongs to the class-I aminoacyl-tRNA synthetase family. TyrS type 1 subfamily.</text>
</comment>
<dbReference type="GO" id="GO:0005524">
    <property type="term" value="F:ATP binding"/>
    <property type="evidence" value="ECO:0007669"/>
    <property type="project" value="UniProtKB-UniRule"/>
</dbReference>
<dbReference type="Pfam" id="PF22421">
    <property type="entry name" value="SYY_C-terminal"/>
    <property type="match status" value="1"/>
</dbReference>
<dbReference type="PROSITE" id="PS00178">
    <property type="entry name" value="AA_TRNA_LIGASE_I"/>
    <property type="match status" value="1"/>
</dbReference>
<evidence type="ECO:0000256" key="7">
    <source>
        <dbReference type="ARBA" id="ARBA00048248"/>
    </source>
</evidence>
<feature type="short sequence motif" description="'KMSKS' region" evidence="8">
    <location>
        <begin position="225"/>
        <end position="229"/>
    </location>
</feature>
<dbReference type="PRINTS" id="PR01040">
    <property type="entry name" value="TRNASYNTHTYR"/>
</dbReference>
<dbReference type="PANTHER" id="PTHR11766">
    <property type="entry name" value="TYROSYL-TRNA SYNTHETASE"/>
    <property type="match status" value="1"/>
</dbReference>
<dbReference type="InterPro" id="IPR024088">
    <property type="entry name" value="Tyr-tRNA-ligase_bac-type"/>
</dbReference>
<dbReference type="InterPro" id="IPR024107">
    <property type="entry name" value="Tyr-tRNA-ligase_bac_1"/>
</dbReference>
<keyword evidence="3 8" id="KW-0067">ATP-binding</keyword>
<accession>A0A2K8P0Z8</accession>
<dbReference type="InterPro" id="IPR036986">
    <property type="entry name" value="S4_RNA-bd_sf"/>
</dbReference>
<proteinExistence type="inferred from homology"/>
<comment type="function">
    <text evidence="8">Catalyzes the attachment of tyrosine to tRNA(Tyr) in a two-step reaction: tyrosine is first activated by ATP to form Tyr-AMP and then transferred to the acceptor end of tRNA(Tyr).</text>
</comment>
<evidence type="ECO:0000256" key="6">
    <source>
        <dbReference type="ARBA" id="ARBA00023146"/>
    </source>
</evidence>
<dbReference type="AlphaFoldDB" id="A0A2K8P0Z8"/>
<feature type="short sequence motif" description="'HIGH' region" evidence="8">
    <location>
        <begin position="38"/>
        <end position="47"/>
    </location>
</feature>
<dbReference type="EMBL" id="CP024965">
    <property type="protein sequence ID" value="ATZ18573.1"/>
    <property type="molecule type" value="Genomic_DNA"/>
</dbReference>
<evidence type="ECO:0000256" key="8">
    <source>
        <dbReference type="HAMAP-Rule" id="MF_02006"/>
    </source>
</evidence>
<dbReference type="InterPro" id="IPR002305">
    <property type="entry name" value="aa-tRNA-synth_Ic"/>
</dbReference>
<keyword evidence="8" id="KW-0963">Cytoplasm</keyword>
<dbReference type="KEGG" id="esx:ESOMN_v1c01880"/>
<dbReference type="InterPro" id="IPR001412">
    <property type="entry name" value="aa-tRNA-synth_I_CS"/>
</dbReference>
<evidence type="ECO:0000256" key="1">
    <source>
        <dbReference type="ARBA" id="ARBA00022598"/>
    </source>
</evidence>
<dbReference type="PANTHER" id="PTHR11766:SF0">
    <property type="entry name" value="TYROSINE--TRNA LIGASE, MITOCHONDRIAL"/>
    <property type="match status" value="1"/>
</dbReference>
<reference evidence="11 12" key="1">
    <citation type="submission" date="2017-11" db="EMBL/GenBank/DDBJ databases">
        <title>Genome sequence of Entomoplasma somnilux PYAN-1 (ATCC 49194).</title>
        <authorList>
            <person name="Lo W.-S."/>
            <person name="Gasparich G.E."/>
            <person name="Kuo C.-H."/>
        </authorList>
    </citation>
    <scope>NUCLEOTIDE SEQUENCE [LARGE SCALE GENOMIC DNA]</scope>
    <source>
        <strain evidence="11 12">PYAN-1</strain>
    </source>
</reference>
<evidence type="ECO:0000259" key="10">
    <source>
        <dbReference type="Pfam" id="PF22421"/>
    </source>
</evidence>
<comment type="catalytic activity">
    <reaction evidence="7 8">
        <text>tRNA(Tyr) + L-tyrosine + ATP = L-tyrosyl-tRNA(Tyr) + AMP + diphosphate + H(+)</text>
        <dbReference type="Rhea" id="RHEA:10220"/>
        <dbReference type="Rhea" id="RHEA-COMP:9706"/>
        <dbReference type="Rhea" id="RHEA-COMP:9707"/>
        <dbReference type="ChEBI" id="CHEBI:15378"/>
        <dbReference type="ChEBI" id="CHEBI:30616"/>
        <dbReference type="ChEBI" id="CHEBI:33019"/>
        <dbReference type="ChEBI" id="CHEBI:58315"/>
        <dbReference type="ChEBI" id="CHEBI:78442"/>
        <dbReference type="ChEBI" id="CHEBI:78536"/>
        <dbReference type="ChEBI" id="CHEBI:456215"/>
        <dbReference type="EC" id="6.1.1.1"/>
    </reaction>
</comment>
<dbReference type="InterPro" id="IPR054608">
    <property type="entry name" value="SYY-like_C"/>
</dbReference>
<feature type="binding site" evidence="8">
    <location>
        <position position="33"/>
    </location>
    <ligand>
        <name>L-tyrosine</name>
        <dbReference type="ChEBI" id="CHEBI:58315"/>
    </ligand>
</feature>
<feature type="binding site" evidence="8">
    <location>
        <position position="228"/>
    </location>
    <ligand>
        <name>ATP</name>
        <dbReference type="ChEBI" id="CHEBI:30616"/>
    </ligand>
</feature>
<evidence type="ECO:0000256" key="3">
    <source>
        <dbReference type="ARBA" id="ARBA00022840"/>
    </source>
</evidence>
<dbReference type="Proteomes" id="UP000232230">
    <property type="component" value="Chromosome"/>
</dbReference>